<dbReference type="EMBL" id="WBUI01000052">
    <property type="protein sequence ID" value="KAB2928351.1"/>
    <property type="molecule type" value="Genomic_DNA"/>
</dbReference>
<evidence type="ECO:0000313" key="3">
    <source>
        <dbReference type="EMBL" id="KAB2928351.1"/>
    </source>
</evidence>
<feature type="domain" description="Transposase (putative) YhgA-like" evidence="2">
    <location>
        <begin position="6"/>
        <end position="199"/>
    </location>
</feature>
<dbReference type="GO" id="GO:0006310">
    <property type="term" value="P:DNA recombination"/>
    <property type="evidence" value="ECO:0007669"/>
    <property type="project" value="TreeGrafter"/>
</dbReference>
<comment type="caution">
    <text evidence="3">The sequence shown here is derived from an EMBL/GenBank/DDBJ whole genome shotgun (WGS) entry which is preliminary data.</text>
</comment>
<name>A0A833GWP0_9LEPT</name>
<dbReference type="Proteomes" id="UP000460298">
    <property type="component" value="Unassembled WGS sequence"/>
</dbReference>
<evidence type="ECO:0000259" key="2">
    <source>
        <dbReference type="Pfam" id="PF04754"/>
    </source>
</evidence>
<evidence type="ECO:0000256" key="1">
    <source>
        <dbReference type="ARBA" id="ARBA00009787"/>
    </source>
</evidence>
<dbReference type="PANTHER" id="PTHR34611:SF2">
    <property type="entry name" value="INACTIVE RECOMBINATION-PROMOTING NUCLEASE-LIKE PROTEIN RPNE-RELATED"/>
    <property type="match status" value="1"/>
</dbReference>
<comment type="similarity">
    <text evidence="1">Belongs to the Rpn/YhgA-like nuclease family.</text>
</comment>
<reference evidence="3 4" key="1">
    <citation type="submission" date="2019-10" db="EMBL/GenBank/DDBJ databases">
        <title>Extracellular Electron Transfer in a Candidatus Methanoperedens spp. Enrichment Culture.</title>
        <authorList>
            <person name="Berger S."/>
            <person name="Rangel Shaw D."/>
            <person name="Berben T."/>
            <person name="In 'T Zandt M."/>
            <person name="Frank J."/>
            <person name="Reimann J."/>
            <person name="Jetten M.S.M."/>
            <person name="Welte C.U."/>
        </authorList>
    </citation>
    <scope>NUCLEOTIDE SEQUENCE [LARGE SCALE GENOMIC DNA]</scope>
    <source>
        <strain evidence="3">SB12</strain>
    </source>
</reference>
<dbReference type="InterPro" id="IPR010106">
    <property type="entry name" value="RpnA"/>
</dbReference>
<proteinExistence type="inferred from homology"/>
<evidence type="ECO:0000313" key="4">
    <source>
        <dbReference type="Proteomes" id="UP000460298"/>
    </source>
</evidence>
<organism evidence="3 4">
    <name type="scientific">Leptonema illini</name>
    <dbReference type="NCBI Taxonomy" id="183"/>
    <lineage>
        <taxon>Bacteria</taxon>
        <taxon>Pseudomonadati</taxon>
        <taxon>Spirochaetota</taxon>
        <taxon>Spirochaetia</taxon>
        <taxon>Leptospirales</taxon>
        <taxon>Leptospiraceae</taxon>
        <taxon>Leptonema</taxon>
    </lineage>
</organism>
<dbReference type="AlphaFoldDB" id="A0A833GWP0"/>
<dbReference type="Pfam" id="PF04754">
    <property type="entry name" value="Transposase_31"/>
    <property type="match status" value="1"/>
</dbReference>
<sequence length="321" mass="37206">MDPTPDRIIRDTFSDREDAVPFFRSTLPSGLLAVLDLDTLEVEQGNFIDESMKEYRTDVLFRIQTASGSPAKIYLLFEHKSQRDPRIFTQLLSYLARIYERQDKPVPVIPFVFYHGKKAWDLGTDFTAHFTFSETERQIFAPYLPDFRFELFDLGDQDVETLTITLYVKMLLQIIRSIDTDRLDDNLRDIFELSEILFSEQKKLEKLRKLIFYVLTRGEVPHEKVASILSSVSKRLEKEAMTAAQKLREEGFAQGMQQGMQQGLLEGEQKLLIKQMEWRFGSLSKQENDIIRACSNRDLIEAASRAILEGKSKDEVLASLR</sequence>
<dbReference type="GO" id="GO:1990238">
    <property type="term" value="F:double-stranded DNA endonuclease activity"/>
    <property type="evidence" value="ECO:0007669"/>
    <property type="project" value="TreeGrafter"/>
</dbReference>
<dbReference type="NCBIfam" id="TIGR01784">
    <property type="entry name" value="T_den_put_tspse"/>
    <property type="match status" value="1"/>
</dbReference>
<dbReference type="InterPro" id="IPR006842">
    <property type="entry name" value="Transposase_31"/>
</dbReference>
<protein>
    <submittedName>
        <fullName evidence="3">Rpn family recombination-promoting nuclease/putative transposase</fullName>
    </submittedName>
</protein>
<accession>A0A833GWP0</accession>
<dbReference type="PANTHER" id="PTHR34611">
    <property type="match status" value="1"/>
</dbReference>
<dbReference type="InterPro" id="IPR051699">
    <property type="entry name" value="Rpn/YhgA-like_nuclease"/>
</dbReference>
<gene>
    <name evidence="3" type="ORF">F9K24_22030</name>
</gene>